<protein>
    <submittedName>
        <fullName evidence="1">Uncharacterized protein</fullName>
    </submittedName>
</protein>
<reference evidence="1 2" key="1">
    <citation type="submission" date="2019-02" db="EMBL/GenBank/DDBJ databases">
        <title>Deep-cultivation of Planctomycetes and their phenomic and genomic characterization uncovers novel biology.</title>
        <authorList>
            <person name="Wiegand S."/>
            <person name="Jogler M."/>
            <person name="Boedeker C."/>
            <person name="Pinto D."/>
            <person name="Vollmers J."/>
            <person name="Rivas-Marin E."/>
            <person name="Kohn T."/>
            <person name="Peeters S.H."/>
            <person name="Heuer A."/>
            <person name="Rast P."/>
            <person name="Oberbeckmann S."/>
            <person name="Bunk B."/>
            <person name="Jeske O."/>
            <person name="Meyerdierks A."/>
            <person name="Storesund J.E."/>
            <person name="Kallscheuer N."/>
            <person name="Luecker S."/>
            <person name="Lage O.M."/>
            <person name="Pohl T."/>
            <person name="Merkel B.J."/>
            <person name="Hornburger P."/>
            <person name="Mueller R.-W."/>
            <person name="Bruemmer F."/>
            <person name="Labrenz M."/>
            <person name="Spormann A.M."/>
            <person name="Op Den Camp H."/>
            <person name="Overmann J."/>
            <person name="Amann R."/>
            <person name="Jetten M.S.M."/>
            <person name="Mascher T."/>
            <person name="Medema M.H."/>
            <person name="Devos D.P."/>
            <person name="Kaster A.-K."/>
            <person name="Ovreas L."/>
            <person name="Rohde M."/>
            <person name="Galperin M.Y."/>
            <person name="Jogler C."/>
        </authorList>
    </citation>
    <scope>NUCLEOTIDE SEQUENCE [LARGE SCALE GENOMIC DNA]</scope>
    <source>
        <strain evidence="1 2">Pla52n</strain>
    </source>
</reference>
<dbReference type="AlphaFoldDB" id="A0A5C6B7D9"/>
<dbReference type="Proteomes" id="UP000320176">
    <property type="component" value="Unassembled WGS sequence"/>
</dbReference>
<accession>A0A5C6B7D9</accession>
<dbReference type="EMBL" id="SJPN01000001">
    <property type="protein sequence ID" value="TWU08165.1"/>
    <property type="molecule type" value="Genomic_DNA"/>
</dbReference>
<dbReference type="RefSeq" id="WP_146518258.1">
    <property type="nucleotide sequence ID" value="NZ_CP151726.1"/>
</dbReference>
<proteinExistence type="predicted"/>
<dbReference type="OrthoDB" id="224295at2"/>
<evidence type="ECO:0000313" key="1">
    <source>
        <dbReference type="EMBL" id="TWU08165.1"/>
    </source>
</evidence>
<evidence type="ECO:0000313" key="2">
    <source>
        <dbReference type="Proteomes" id="UP000320176"/>
    </source>
</evidence>
<keyword evidence="2" id="KW-1185">Reference proteome</keyword>
<sequence>MLPNALSCFRFAGFLVPLVALGVSLNLASNIELAAQEMQQRPKVAVAKPFGELHLIDEIDTSKIAPVGQSPAETSRVETILGKECRVLPKTEGEASYMTYRIGKLKLLEPGLTYVLEIEFPEDAPRSWIIMNAGNETSSGFHTGSTFGDALYPKYVNNLNESLDIPLSGEYRTWTSFFHLHDRTPRGQFIRGDNKPREDTPEDGFTVTIAQFSKRNIPFSQGAAVSRIRLLAVPDPERLEARYRLPKGLPHRHLFWREEMSDGVVAGNESRRGVTDRLAWWRFKRDQMKFLGFNTFSKDLLEFGAVQHWDTTPHGGNDWAYFNSEQKDLWSQIVTVMGDAGLNVLPYYEYSGSKGAKGLGNQRLAKPLTRDDAYSHIKWIETSNADITDPKTYQDLQKMLDLTIVRHQNKANFVGAWLRSRGQMPMGFADATRERFAKEANGGVAVSRQELIDDPTLLKRYKLWWNGKRREFLMAMRDYLRSQGVADAQMLFTAEPAESGVPFPSWEKLVVADDPERLTPIQNLVADKPIVPTTVDEIRTSHRYLHALLAEPLNWGGWELNHRDPPSDPASYSEVDGVMMTHAFNRLYTVADSETLNAFRSETGLALIRHYTLNEDMMFDKNDAPLLGYFVADVERAGPFCMMAEAYAMANGDPTHLGYLSGNNFSRGFPQYVREFNSAFLSLPALPSTRLTDSSAHPGVVVRAIETDGQGVYLAVISLSKTALSNVQIRLPRAGKVVDATTGETLPRSGDSVGLSMFPFQLRALHLHGSSE</sequence>
<organism evidence="1 2">
    <name type="scientific">Stieleria varia</name>
    <dbReference type="NCBI Taxonomy" id="2528005"/>
    <lineage>
        <taxon>Bacteria</taxon>
        <taxon>Pseudomonadati</taxon>
        <taxon>Planctomycetota</taxon>
        <taxon>Planctomycetia</taxon>
        <taxon>Pirellulales</taxon>
        <taxon>Pirellulaceae</taxon>
        <taxon>Stieleria</taxon>
    </lineage>
</organism>
<name>A0A5C6B7D9_9BACT</name>
<gene>
    <name evidence="1" type="ORF">Pla52n_07470</name>
</gene>
<comment type="caution">
    <text evidence="1">The sequence shown here is derived from an EMBL/GenBank/DDBJ whole genome shotgun (WGS) entry which is preliminary data.</text>
</comment>